<evidence type="ECO:0000256" key="2">
    <source>
        <dbReference type="ARBA" id="ARBA00005417"/>
    </source>
</evidence>
<keyword evidence="8" id="KW-1278">Translocase</keyword>
<dbReference type="CDD" id="cd03257">
    <property type="entry name" value="ABC_NikE_OppD_transporters"/>
    <property type="match status" value="1"/>
</dbReference>
<dbReference type="AlphaFoldDB" id="A0A7T6Z8I3"/>
<evidence type="ECO:0000256" key="7">
    <source>
        <dbReference type="ARBA" id="ARBA00022840"/>
    </source>
</evidence>
<keyword evidence="3" id="KW-0813">Transport</keyword>
<dbReference type="InterPro" id="IPR027417">
    <property type="entry name" value="P-loop_NTPase"/>
</dbReference>
<accession>A0A7T6Z8I3</accession>
<evidence type="ECO:0000313" key="12">
    <source>
        <dbReference type="Proteomes" id="UP000595349"/>
    </source>
</evidence>
<evidence type="ECO:0000256" key="8">
    <source>
        <dbReference type="ARBA" id="ARBA00022967"/>
    </source>
</evidence>
<dbReference type="SUPFAM" id="SSF52540">
    <property type="entry name" value="P-loop containing nucleoside triphosphate hydrolases"/>
    <property type="match status" value="1"/>
</dbReference>
<dbReference type="SMART" id="SM00382">
    <property type="entry name" value="AAA"/>
    <property type="match status" value="1"/>
</dbReference>
<evidence type="ECO:0000259" key="10">
    <source>
        <dbReference type="PROSITE" id="PS50893"/>
    </source>
</evidence>
<keyword evidence="4" id="KW-1003">Cell membrane</keyword>
<dbReference type="PROSITE" id="PS00211">
    <property type="entry name" value="ABC_TRANSPORTER_1"/>
    <property type="match status" value="1"/>
</dbReference>
<dbReference type="GO" id="GO:0005524">
    <property type="term" value="F:ATP binding"/>
    <property type="evidence" value="ECO:0007669"/>
    <property type="project" value="UniProtKB-KW"/>
</dbReference>
<dbReference type="GO" id="GO:0005886">
    <property type="term" value="C:plasma membrane"/>
    <property type="evidence" value="ECO:0007669"/>
    <property type="project" value="UniProtKB-SubCell"/>
</dbReference>
<keyword evidence="12" id="KW-1185">Reference proteome</keyword>
<dbReference type="InterPro" id="IPR017871">
    <property type="entry name" value="ABC_transporter-like_CS"/>
</dbReference>
<proteinExistence type="inferred from homology"/>
<dbReference type="GO" id="GO:0016887">
    <property type="term" value="F:ATP hydrolysis activity"/>
    <property type="evidence" value="ECO:0007669"/>
    <property type="project" value="InterPro"/>
</dbReference>
<evidence type="ECO:0000256" key="9">
    <source>
        <dbReference type="ARBA" id="ARBA00023136"/>
    </source>
</evidence>
<dbReference type="RefSeq" id="WP_200087744.1">
    <property type="nucleotide sequence ID" value="NZ_CP054706.1"/>
</dbReference>
<evidence type="ECO:0000256" key="4">
    <source>
        <dbReference type="ARBA" id="ARBA00022475"/>
    </source>
</evidence>
<organism evidence="11 12">
    <name type="scientific">Salicibibacter cibi</name>
    <dbReference type="NCBI Taxonomy" id="2743001"/>
    <lineage>
        <taxon>Bacteria</taxon>
        <taxon>Bacillati</taxon>
        <taxon>Bacillota</taxon>
        <taxon>Bacilli</taxon>
        <taxon>Bacillales</taxon>
        <taxon>Bacillaceae</taxon>
        <taxon>Salicibibacter</taxon>
    </lineage>
</organism>
<keyword evidence="5" id="KW-0997">Cell inner membrane</keyword>
<sequence>MLDVDRLSILAQNQHPLLKNISFSLSSGKTLGVIGESGAGKTLLSNALIRLLDPAFHVSGQIYFQGKALMTLSTKEMTRLRGKEIGFLTQHPFSAFDPIYTVEKQMIDTIRTHFTCTKKESRKVAMLMLNKMAFEDPERLFQRYPFELSGGMMQRVMMALMMALKPKMMIADEPTTAMDTITQREVLHQFDLLRSDGTEAMLLITHDLGVLAKLADEVLVLKSGSVVEWLSVDKFFKNPEHGYTRSLLTSYLKFHGVNA</sequence>
<evidence type="ECO:0000256" key="3">
    <source>
        <dbReference type="ARBA" id="ARBA00022448"/>
    </source>
</evidence>
<dbReference type="InterPro" id="IPR050388">
    <property type="entry name" value="ABC_Ni/Peptide_Import"/>
</dbReference>
<dbReference type="Proteomes" id="UP000595349">
    <property type="component" value="Chromosome"/>
</dbReference>
<dbReference type="PANTHER" id="PTHR43297:SF14">
    <property type="entry name" value="ATPASE AAA-TYPE CORE DOMAIN-CONTAINING PROTEIN"/>
    <property type="match status" value="1"/>
</dbReference>
<dbReference type="EMBL" id="CP054706">
    <property type="protein sequence ID" value="QQK78901.1"/>
    <property type="molecule type" value="Genomic_DNA"/>
</dbReference>
<dbReference type="Gene3D" id="3.40.50.300">
    <property type="entry name" value="P-loop containing nucleotide triphosphate hydrolases"/>
    <property type="match status" value="1"/>
</dbReference>
<feature type="domain" description="ABC transporter" evidence="10">
    <location>
        <begin position="2"/>
        <end position="248"/>
    </location>
</feature>
<keyword evidence="7 11" id="KW-0067">ATP-binding</keyword>
<evidence type="ECO:0000256" key="1">
    <source>
        <dbReference type="ARBA" id="ARBA00004202"/>
    </source>
</evidence>
<dbReference type="PROSITE" id="PS50893">
    <property type="entry name" value="ABC_TRANSPORTER_2"/>
    <property type="match status" value="1"/>
</dbReference>
<dbReference type="Pfam" id="PF00005">
    <property type="entry name" value="ABC_tran"/>
    <property type="match status" value="1"/>
</dbReference>
<dbReference type="PANTHER" id="PTHR43297">
    <property type="entry name" value="OLIGOPEPTIDE TRANSPORT ATP-BINDING PROTEIN APPD"/>
    <property type="match status" value="1"/>
</dbReference>
<evidence type="ECO:0000313" key="11">
    <source>
        <dbReference type="EMBL" id="QQK78901.1"/>
    </source>
</evidence>
<comment type="similarity">
    <text evidence="2">Belongs to the ABC transporter superfamily.</text>
</comment>
<reference evidence="11 12" key="1">
    <citation type="submission" date="2020-06" db="EMBL/GenBank/DDBJ databases">
        <title>Genomic analysis of Salicibibacter sp. NKC21-4.</title>
        <authorList>
            <person name="Oh Y.J."/>
        </authorList>
    </citation>
    <scope>NUCLEOTIDE SEQUENCE [LARGE SCALE GENOMIC DNA]</scope>
    <source>
        <strain evidence="11 12">NKC21-4</strain>
    </source>
</reference>
<dbReference type="KEGG" id="scib:HUG20_02600"/>
<dbReference type="InterPro" id="IPR003439">
    <property type="entry name" value="ABC_transporter-like_ATP-bd"/>
</dbReference>
<keyword evidence="6" id="KW-0547">Nucleotide-binding</keyword>
<gene>
    <name evidence="11" type="ORF">HUG20_02600</name>
</gene>
<evidence type="ECO:0000256" key="5">
    <source>
        <dbReference type="ARBA" id="ARBA00022519"/>
    </source>
</evidence>
<comment type="subcellular location">
    <subcellularLocation>
        <location evidence="1">Cell membrane</location>
        <topology evidence="1">Peripheral membrane protein</topology>
    </subcellularLocation>
</comment>
<protein>
    <submittedName>
        <fullName evidence="11">ABC transporter ATP-binding protein</fullName>
    </submittedName>
</protein>
<name>A0A7T6Z8I3_9BACI</name>
<dbReference type="InterPro" id="IPR003593">
    <property type="entry name" value="AAA+_ATPase"/>
</dbReference>
<evidence type="ECO:0000256" key="6">
    <source>
        <dbReference type="ARBA" id="ARBA00022741"/>
    </source>
</evidence>
<keyword evidence="9" id="KW-0472">Membrane</keyword>